<dbReference type="Proteomes" id="UP000325313">
    <property type="component" value="Unassembled WGS sequence"/>
</dbReference>
<gene>
    <name evidence="2" type="ORF">PGT21_018858</name>
    <name evidence="3" type="ORF">PGTUg99_033857</name>
</gene>
<dbReference type="EMBL" id="VSWC01000067">
    <property type="protein sequence ID" value="KAA1096512.1"/>
    <property type="molecule type" value="Genomic_DNA"/>
</dbReference>
<dbReference type="Proteomes" id="UP000324748">
    <property type="component" value="Unassembled WGS sequence"/>
</dbReference>
<dbReference type="AlphaFoldDB" id="A0A5B0P6V7"/>
<keyword evidence="4" id="KW-1185">Reference proteome</keyword>
<evidence type="ECO:0000313" key="4">
    <source>
        <dbReference type="Proteomes" id="UP000324748"/>
    </source>
</evidence>
<evidence type="ECO:0000313" key="5">
    <source>
        <dbReference type="Proteomes" id="UP000325313"/>
    </source>
</evidence>
<evidence type="ECO:0000256" key="1">
    <source>
        <dbReference type="SAM" id="MobiDB-lite"/>
    </source>
</evidence>
<feature type="region of interest" description="Disordered" evidence="1">
    <location>
        <begin position="32"/>
        <end position="79"/>
    </location>
</feature>
<evidence type="ECO:0000313" key="2">
    <source>
        <dbReference type="EMBL" id="KAA1096512.1"/>
    </source>
</evidence>
<organism evidence="2 4">
    <name type="scientific">Puccinia graminis f. sp. tritici</name>
    <dbReference type="NCBI Taxonomy" id="56615"/>
    <lineage>
        <taxon>Eukaryota</taxon>
        <taxon>Fungi</taxon>
        <taxon>Dikarya</taxon>
        <taxon>Basidiomycota</taxon>
        <taxon>Pucciniomycotina</taxon>
        <taxon>Pucciniomycetes</taxon>
        <taxon>Pucciniales</taxon>
        <taxon>Pucciniaceae</taxon>
        <taxon>Puccinia</taxon>
    </lineage>
</organism>
<protein>
    <submittedName>
        <fullName evidence="2">Uncharacterized protein</fullName>
    </submittedName>
</protein>
<evidence type="ECO:0000313" key="3">
    <source>
        <dbReference type="EMBL" id="KAA1131923.1"/>
    </source>
</evidence>
<proteinExistence type="predicted"/>
<dbReference type="EMBL" id="VDEP01000102">
    <property type="protein sequence ID" value="KAA1131923.1"/>
    <property type="molecule type" value="Genomic_DNA"/>
</dbReference>
<accession>A0A5B0P6V7</accession>
<name>A0A5B0P6V7_PUCGR</name>
<feature type="compositionally biased region" description="Basic residues" evidence="1">
    <location>
        <begin position="48"/>
        <end position="57"/>
    </location>
</feature>
<sequence>MSSLSLKTIIHPDYVDNTLLENNLVKIKLTVISEPPLTDTTQRDGSKKSRPPCRRPGRKGDHMTHQGASGTRGCTGAPRPVRAALWVSMVALRRDRVDPQQARPGGD</sequence>
<reference evidence="4 5" key="1">
    <citation type="submission" date="2019-05" db="EMBL/GenBank/DDBJ databases">
        <title>Emergence of the Ug99 lineage of the wheat stem rust pathogen through somatic hybridization.</title>
        <authorList>
            <person name="Li F."/>
            <person name="Upadhyaya N.M."/>
            <person name="Sperschneider J."/>
            <person name="Matny O."/>
            <person name="Nguyen-Phuc H."/>
            <person name="Mago R."/>
            <person name="Raley C."/>
            <person name="Miller M.E."/>
            <person name="Silverstein K.A.T."/>
            <person name="Henningsen E."/>
            <person name="Hirsch C.D."/>
            <person name="Visser B."/>
            <person name="Pretorius Z.A."/>
            <person name="Steffenson B.J."/>
            <person name="Schwessinger B."/>
            <person name="Dodds P.N."/>
            <person name="Figueroa M."/>
        </authorList>
    </citation>
    <scope>NUCLEOTIDE SEQUENCE [LARGE SCALE GENOMIC DNA]</scope>
    <source>
        <strain evidence="2">21-0</strain>
        <strain evidence="3 5">Ug99</strain>
    </source>
</reference>
<comment type="caution">
    <text evidence="2">The sequence shown here is derived from an EMBL/GenBank/DDBJ whole genome shotgun (WGS) entry which is preliminary data.</text>
</comment>